<dbReference type="EMBL" id="CM035438">
    <property type="protein sequence ID" value="KAH7284989.1"/>
    <property type="molecule type" value="Genomic_DNA"/>
</dbReference>
<dbReference type="AlphaFoldDB" id="A0A8T2QM21"/>
<comment type="caution">
    <text evidence="9">The sequence shown here is derived from an EMBL/GenBank/DDBJ whole genome shotgun (WGS) entry which is preliminary data.</text>
</comment>
<organism evidence="9 10">
    <name type="scientific">Ceratopteris richardii</name>
    <name type="common">Triangle waterfern</name>
    <dbReference type="NCBI Taxonomy" id="49495"/>
    <lineage>
        <taxon>Eukaryota</taxon>
        <taxon>Viridiplantae</taxon>
        <taxon>Streptophyta</taxon>
        <taxon>Embryophyta</taxon>
        <taxon>Tracheophyta</taxon>
        <taxon>Polypodiopsida</taxon>
        <taxon>Polypodiidae</taxon>
        <taxon>Polypodiales</taxon>
        <taxon>Pteridineae</taxon>
        <taxon>Pteridaceae</taxon>
        <taxon>Parkerioideae</taxon>
        <taxon>Ceratopteris</taxon>
    </lineage>
</organism>
<comment type="subcellular location">
    <subcellularLocation>
        <location evidence="1">Golgi apparatus membrane</location>
        <topology evidence="1">Single-pass type II membrane protein</topology>
    </subcellularLocation>
</comment>
<feature type="signal peptide" evidence="8">
    <location>
        <begin position="1"/>
        <end position="16"/>
    </location>
</feature>
<name>A0A8T2QM21_CERRI</name>
<keyword evidence="6" id="KW-0333">Golgi apparatus</keyword>
<evidence type="ECO:0000313" key="10">
    <source>
        <dbReference type="Proteomes" id="UP000825935"/>
    </source>
</evidence>
<evidence type="ECO:0000256" key="5">
    <source>
        <dbReference type="ARBA" id="ARBA00022968"/>
    </source>
</evidence>
<keyword evidence="10" id="KW-1185">Reference proteome</keyword>
<dbReference type="GO" id="GO:0000139">
    <property type="term" value="C:Golgi membrane"/>
    <property type="evidence" value="ECO:0007669"/>
    <property type="project" value="UniProtKB-SubCell"/>
</dbReference>
<dbReference type="SUPFAM" id="SSF53448">
    <property type="entry name" value="Nucleotide-diphospho-sugar transferases"/>
    <property type="match status" value="1"/>
</dbReference>
<feature type="chain" id="PRO_5035767724" evidence="8">
    <location>
        <begin position="17"/>
        <end position="433"/>
    </location>
</feature>
<keyword evidence="8" id="KW-0732">Signal</keyword>
<dbReference type="GO" id="GO:0016758">
    <property type="term" value="F:hexosyltransferase activity"/>
    <property type="evidence" value="ECO:0007669"/>
    <property type="project" value="TreeGrafter"/>
</dbReference>
<feature type="region of interest" description="Disordered" evidence="7">
    <location>
        <begin position="26"/>
        <end position="46"/>
    </location>
</feature>
<evidence type="ECO:0000256" key="3">
    <source>
        <dbReference type="ARBA" id="ARBA00022676"/>
    </source>
</evidence>
<evidence type="ECO:0000256" key="1">
    <source>
        <dbReference type="ARBA" id="ARBA00004323"/>
    </source>
</evidence>
<dbReference type="GO" id="GO:0005768">
    <property type="term" value="C:endosome"/>
    <property type="evidence" value="ECO:0007669"/>
    <property type="project" value="TreeGrafter"/>
</dbReference>
<keyword evidence="3" id="KW-0328">Glycosyltransferase</keyword>
<gene>
    <name evidence="9" type="ORF">KP509_33G005900</name>
</gene>
<dbReference type="Proteomes" id="UP000825935">
    <property type="component" value="Chromosome 33"/>
</dbReference>
<dbReference type="OrthoDB" id="205108at2759"/>
<dbReference type="InterPro" id="IPR008630">
    <property type="entry name" value="Glyco_trans_34"/>
</dbReference>
<dbReference type="InterPro" id="IPR029044">
    <property type="entry name" value="Nucleotide-diphossugar_trans"/>
</dbReference>
<keyword evidence="5" id="KW-0812">Transmembrane</keyword>
<dbReference type="PANTHER" id="PTHR31311:SF35">
    <property type="entry name" value="GLYCOSYLTRANSFERASE CAZY FAMILY GT34-LIKE PROTEIN"/>
    <property type="match status" value="1"/>
</dbReference>
<comment type="similarity">
    <text evidence="2">Belongs to the glycosyltransferase 34 family.</text>
</comment>
<dbReference type="GO" id="GO:0005802">
    <property type="term" value="C:trans-Golgi network"/>
    <property type="evidence" value="ECO:0007669"/>
    <property type="project" value="TreeGrafter"/>
</dbReference>
<evidence type="ECO:0000256" key="2">
    <source>
        <dbReference type="ARBA" id="ARBA00005664"/>
    </source>
</evidence>
<accession>A0A8T2QM21</accession>
<evidence type="ECO:0000256" key="7">
    <source>
        <dbReference type="SAM" id="MobiDB-lite"/>
    </source>
</evidence>
<dbReference type="OMA" id="ESWEEGF"/>
<sequence>MRLLLALSLIVTVTILYRPHIRVHRPPNRRTSFDSEKRTQNNSAAGGNLENLLPQWISLLKAAEKAGSTIQETEPSKTHSETVPRRRRRWWARTREVLRQGLIRRVRALDKYSIRSLAGTAENSRVADEGRFQGDGEKVRFLLVTGERPSVCKSAEGAHALLQSYKNKVEYCMLHGCKVWYMLESWEEGFYGVWARYPALLRLMRSMPSVEWFMWMDADAIFTDLSFSIPFHLYNSWNKHFIAHGFPHLLYGQEGNWFSLNAGIFLIRNCNWSYTFLEIWRELGKIERREEAKIAFNNEITNRPPDLRADDQSALIYMLRQLKNATHDFVHTEAAYFLHGYYKLMVHRYEEMIRRGRENMRDDDQWPFTTHFCGCSFCGSTSEVSHECLHSFTRAYTFAHNQFLAFANASLFHPNLNSTGLALNNSPAKSHEY</sequence>
<evidence type="ECO:0000256" key="4">
    <source>
        <dbReference type="ARBA" id="ARBA00022679"/>
    </source>
</evidence>
<evidence type="ECO:0000313" key="9">
    <source>
        <dbReference type="EMBL" id="KAH7284989.1"/>
    </source>
</evidence>
<protein>
    <submittedName>
        <fullName evidence="9">Uncharacterized protein</fullName>
    </submittedName>
</protein>
<evidence type="ECO:0000256" key="8">
    <source>
        <dbReference type="SAM" id="SignalP"/>
    </source>
</evidence>
<keyword evidence="4" id="KW-0808">Transferase</keyword>
<evidence type="ECO:0000256" key="6">
    <source>
        <dbReference type="ARBA" id="ARBA00023034"/>
    </source>
</evidence>
<dbReference type="GO" id="GO:0009969">
    <property type="term" value="P:xyloglucan biosynthetic process"/>
    <property type="evidence" value="ECO:0007669"/>
    <property type="project" value="TreeGrafter"/>
</dbReference>
<reference evidence="9" key="1">
    <citation type="submission" date="2021-08" db="EMBL/GenBank/DDBJ databases">
        <title>WGS assembly of Ceratopteris richardii.</title>
        <authorList>
            <person name="Marchant D.B."/>
            <person name="Chen G."/>
            <person name="Jenkins J."/>
            <person name="Shu S."/>
            <person name="Leebens-Mack J."/>
            <person name="Grimwood J."/>
            <person name="Schmutz J."/>
            <person name="Soltis P."/>
            <person name="Soltis D."/>
            <person name="Chen Z.-H."/>
        </authorList>
    </citation>
    <scope>NUCLEOTIDE SEQUENCE</scope>
    <source>
        <strain evidence="9">Whitten #5841</strain>
        <tissue evidence="9">Leaf</tissue>
    </source>
</reference>
<dbReference type="Gene3D" id="3.90.550.10">
    <property type="entry name" value="Spore Coat Polysaccharide Biosynthesis Protein SpsA, Chain A"/>
    <property type="match status" value="1"/>
</dbReference>
<keyword evidence="5" id="KW-0735">Signal-anchor</keyword>
<dbReference type="PANTHER" id="PTHR31311">
    <property type="entry name" value="XYLOGLUCAN 6-XYLOSYLTRANSFERASE 5-RELATED-RELATED"/>
    <property type="match status" value="1"/>
</dbReference>
<dbReference type="Pfam" id="PF05637">
    <property type="entry name" value="Glyco_transf_34"/>
    <property type="match status" value="1"/>
</dbReference>
<proteinExistence type="inferred from homology"/>